<dbReference type="Proteomes" id="UP000521872">
    <property type="component" value="Unassembled WGS sequence"/>
</dbReference>
<dbReference type="InterPro" id="IPR001810">
    <property type="entry name" value="F-box_dom"/>
</dbReference>
<dbReference type="PANTHER" id="PTHR38926:SF5">
    <property type="entry name" value="F-BOX AND LEUCINE-RICH REPEAT PROTEIN 6"/>
    <property type="match status" value="1"/>
</dbReference>
<comment type="caution">
    <text evidence="2">The sequence shown here is derived from an EMBL/GenBank/DDBJ whole genome shotgun (WGS) entry which is preliminary data.</text>
</comment>
<gene>
    <name evidence="2" type="ORF">D9613_006965</name>
</gene>
<evidence type="ECO:0000313" key="2">
    <source>
        <dbReference type="EMBL" id="KAF4610882.1"/>
    </source>
</evidence>
<dbReference type="SUPFAM" id="SSF52047">
    <property type="entry name" value="RNI-like"/>
    <property type="match status" value="1"/>
</dbReference>
<dbReference type="Pfam" id="PF12937">
    <property type="entry name" value="F-box-like"/>
    <property type="match status" value="1"/>
</dbReference>
<proteinExistence type="predicted"/>
<dbReference type="SUPFAM" id="SSF81383">
    <property type="entry name" value="F-box domain"/>
    <property type="match status" value="1"/>
</dbReference>
<accession>A0A8H4QIA0</accession>
<name>A0A8H4QIA0_9AGAR</name>
<dbReference type="Gene3D" id="1.20.1280.50">
    <property type="match status" value="1"/>
</dbReference>
<dbReference type="InterPro" id="IPR036047">
    <property type="entry name" value="F-box-like_dom_sf"/>
</dbReference>
<reference evidence="2 3" key="1">
    <citation type="submission" date="2019-12" db="EMBL/GenBank/DDBJ databases">
        <authorList>
            <person name="Floudas D."/>
            <person name="Bentzer J."/>
            <person name="Ahren D."/>
            <person name="Johansson T."/>
            <person name="Persson P."/>
            <person name="Tunlid A."/>
        </authorList>
    </citation>
    <scope>NUCLEOTIDE SEQUENCE [LARGE SCALE GENOMIC DNA]</scope>
    <source>
        <strain evidence="2 3">CBS 102.39</strain>
    </source>
</reference>
<protein>
    <recommendedName>
        <fullName evidence="1">F-box domain-containing protein</fullName>
    </recommendedName>
</protein>
<sequence length="565" mass="62884">MATVAFGFNTGTDAINIIDSKIEQYEKEILALKTQRNAHATISRLPPELLTRIFEWCKHSEPVSTRYYFRRRPLAWIGCTHVCRLWRSIALNSPTLWSDIDFDHFTWAKEMLIRSKMADLKVSIHLQGTPEDVKKAESARSILCQGSRLVKMNIHTWDKDCDNYVQGMLRSLPRSTPKLRSLEISLTSSYPRVIFLPSESICEAEKLERLTLLRCGIDWVQHLSNKSFLTVLTLVNVHNISAISAAKFLQCLAGMPSIRKLELIAAFPAIEQPDTGVHSLQRIPLLHLQELKLKECSASALDFFFKHVALGAGVSINITSHGNDESSFMGVLGEISSTLSLNKTTSTLRSLEIVSATSKNLAMTGYSHDLQEVGGKAIAPAELEGPILTLDLTISSVSSGLVQGMLWTNACSSLPLASIKGISWAREPAISVQAMISCFGNLPNLESLEYCCGYPQLDTMLQASLPSPDTTSQELKFPKLRKLTLENFTFGGGCVNNLIDVFIQRYECGAELEKLVIVDCYEVDDIDVVLLNEVVADVTWDGIVHGDTSDSEEDSESDYHYYYNF</sequence>
<evidence type="ECO:0000259" key="1">
    <source>
        <dbReference type="Pfam" id="PF12937"/>
    </source>
</evidence>
<keyword evidence="3" id="KW-1185">Reference proteome</keyword>
<dbReference type="PANTHER" id="PTHR38926">
    <property type="entry name" value="F-BOX DOMAIN CONTAINING PROTEIN, EXPRESSED"/>
    <property type="match status" value="1"/>
</dbReference>
<dbReference type="InterPro" id="IPR032675">
    <property type="entry name" value="LRR_dom_sf"/>
</dbReference>
<organism evidence="2 3">
    <name type="scientific">Agrocybe pediades</name>
    <dbReference type="NCBI Taxonomy" id="84607"/>
    <lineage>
        <taxon>Eukaryota</taxon>
        <taxon>Fungi</taxon>
        <taxon>Dikarya</taxon>
        <taxon>Basidiomycota</taxon>
        <taxon>Agaricomycotina</taxon>
        <taxon>Agaricomycetes</taxon>
        <taxon>Agaricomycetidae</taxon>
        <taxon>Agaricales</taxon>
        <taxon>Agaricineae</taxon>
        <taxon>Strophariaceae</taxon>
        <taxon>Agrocybe</taxon>
    </lineage>
</organism>
<dbReference type="Gene3D" id="3.80.10.10">
    <property type="entry name" value="Ribonuclease Inhibitor"/>
    <property type="match status" value="1"/>
</dbReference>
<dbReference type="AlphaFoldDB" id="A0A8H4QIA0"/>
<feature type="domain" description="F-box" evidence="1">
    <location>
        <begin position="42"/>
        <end position="102"/>
    </location>
</feature>
<evidence type="ECO:0000313" key="3">
    <source>
        <dbReference type="Proteomes" id="UP000521872"/>
    </source>
</evidence>
<dbReference type="EMBL" id="JAACJL010000058">
    <property type="protein sequence ID" value="KAF4610882.1"/>
    <property type="molecule type" value="Genomic_DNA"/>
</dbReference>